<accession>A0A2I0SYM4</accession>
<dbReference type="EMBL" id="PJOS01000001">
    <property type="protein sequence ID" value="PKT74993.1"/>
    <property type="molecule type" value="Genomic_DNA"/>
</dbReference>
<dbReference type="PANTHER" id="PTHR48090:SF1">
    <property type="entry name" value="PROPHAGE BACTOPRENOL GLUCOSYL TRANSFERASE HOMOLOG"/>
    <property type="match status" value="1"/>
</dbReference>
<evidence type="ECO:0000256" key="1">
    <source>
        <dbReference type="ARBA" id="ARBA00004651"/>
    </source>
</evidence>
<comment type="subcellular location">
    <subcellularLocation>
        <location evidence="1">Cell membrane</location>
        <topology evidence="1">Multi-pass membrane protein</topology>
    </subcellularLocation>
</comment>
<dbReference type="CDD" id="cd04187">
    <property type="entry name" value="DPM1_like_bac"/>
    <property type="match status" value="1"/>
</dbReference>
<dbReference type="SUPFAM" id="SSF53448">
    <property type="entry name" value="Nucleotide-diphospho-sugar transferases"/>
    <property type="match status" value="1"/>
</dbReference>
<dbReference type="Proteomes" id="UP000236178">
    <property type="component" value="Unassembled WGS sequence"/>
</dbReference>
<organism evidence="11 12">
    <name type="scientific">Streptomyces populi</name>
    <dbReference type="NCBI Taxonomy" id="2058924"/>
    <lineage>
        <taxon>Bacteria</taxon>
        <taxon>Bacillati</taxon>
        <taxon>Actinomycetota</taxon>
        <taxon>Actinomycetes</taxon>
        <taxon>Kitasatosporales</taxon>
        <taxon>Streptomycetaceae</taxon>
        <taxon>Streptomyces</taxon>
    </lineage>
</organism>
<comment type="similarity">
    <text evidence="8">Belongs to the glycosyltransferase 2 family. GtrB subfamily.</text>
</comment>
<keyword evidence="12" id="KW-1185">Reference proteome</keyword>
<evidence type="ECO:0000256" key="7">
    <source>
        <dbReference type="ARBA" id="ARBA00023136"/>
    </source>
</evidence>
<dbReference type="PANTHER" id="PTHR48090">
    <property type="entry name" value="UNDECAPRENYL-PHOSPHATE 4-DEOXY-4-FORMAMIDO-L-ARABINOSE TRANSFERASE-RELATED"/>
    <property type="match status" value="1"/>
</dbReference>
<keyword evidence="4 11" id="KW-0808">Transferase</keyword>
<evidence type="ECO:0000256" key="3">
    <source>
        <dbReference type="ARBA" id="ARBA00022676"/>
    </source>
</evidence>
<sequence>MPENSAASRISPRSLISVVVPCFNEQDVLPDTYERLTAVMSRLPDCDHELVLVDDGSTDRTWEVLQELAAHDSRLHLVRFSRNFGHQCGLLAGLREAVGDAVVMIDADLQDPPEVVPELVGRWRQGWPVVSARRTCREGESWSKRGSAYAFYRLLDMLADQPVARDTGDFRLLDRSVVDLITTLPERKLFLRGQISWAGFPETTVEYVRRPRPAGTSKYGIRRQLGLAHQALMSCSAFPARLPVLAATTSLGTAVAGSLIGHKAPRGTWALGVQLLCLGVLADYAFQEYDQTRGRPAYLVRQSVPGRSAARAARTATSAESTSSRVISGPTSPGGGTDGEAEAS</sequence>
<keyword evidence="3" id="KW-0328">Glycosyltransferase</keyword>
<evidence type="ECO:0000256" key="2">
    <source>
        <dbReference type="ARBA" id="ARBA00022475"/>
    </source>
</evidence>
<keyword evidence="7" id="KW-0472">Membrane</keyword>
<keyword evidence="6" id="KW-1133">Transmembrane helix</keyword>
<evidence type="ECO:0000256" key="5">
    <source>
        <dbReference type="ARBA" id="ARBA00022692"/>
    </source>
</evidence>
<protein>
    <submittedName>
        <fullName evidence="11">Glycosyltransferase</fullName>
    </submittedName>
</protein>
<evidence type="ECO:0000256" key="6">
    <source>
        <dbReference type="ARBA" id="ARBA00022989"/>
    </source>
</evidence>
<evidence type="ECO:0000259" key="10">
    <source>
        <dbReference type="Pfam" id="PF00535"/>
    </source>
</evidence>
<feature type="region of interest" description="Disordered" evidence="9">
    <location>
        <begin position="307"/>
        <end position="344"/>
    </location>
</feature>
<dbReference type="RefSeq" id="WP_103547303.1">
    <property type="nucleotide sequence ID" value="NZ_JBHJSK010000002.1"/>
</dbReference>
<dbReference type="FunFam" id="3.90.550.10:FF:000079">
    <property type="entry name" value="Probable glycosyl transferase"/>
    <property type="match status" value="1"/>
</dbReference>
<name>A0A2I0SYM4_9ACTN</name>
<dbReference type="InterPro" id="IPR050256">
    <property type="entry name" value="Glycosyltransferase_2"/>
</dbReference>
<proteinExistence type="inferred from homology"/>
<dbReference type="GO" id="GO:0005886">
    <property type="term" value="C:plasma membrane"/>
    <property type="evidence" value="ECO:0007669"/>
    <property type="project" value="UniProtKB-SubCell"/>
</dbReference>
<gene>
    <name evidence="11" type="ORF">CW362_00970</name>
</gene>
<evidence type="ECO:0000256" key="9">
    <source>
        <dbReference type="SAM" id="MobiDB-lite"/>
    </source>
</evidence>
<keyword evidence="5" id="KW-0812">Transmembrane</keyword>
<dbReference type="InterPro" id="IPR001173">
    <property type="entry name" value="Glyco_trans_2-like"/>
</dbReference>
<feature type="compositionally biased region" description="Low complexity" evidence="9">
    <location>
        <begin position="307"/>
        <end position="331"/>
    </location>
</feature>
<keyword evidence="2" id="KW-1003">Cell membrane</keyword>
<dbReference type="Pfam" id="PF00535">
    <property type="entry name" value="Glycos_transf_2"/>
    <property type="match status" value="1"/>
</dbReference>
<comment type="caution">
    <text evidence="11">The sequence shown here is derived from an EMBL/GenBank/DDBJ whole genome shotgun (WGS) entry which is preliminary data.</text>
</comment>
<reference evidence="11 12" key="1">
    <citation type="submission" date="2017-12" db="EMBL/GenBank/DDBJ databases">
        <title>Streptomyces populusis sp. nov., a novel endophytic actinobacterium isolated from stems of Populus adenopoda Maxim.</title>
        <authorList>
            <person name="Wang Z."/>
        </authorList>
    </citation>
    <scope>NUCLEOTIDE SEQUENCE [LARGE SCALE GENOMIC DNA]</scope>
    <source>
        <strain evidence="11 12">A249</strain>
    </source>
</reference>
<feature type="domain" description="Glycosyltransferase 2-like" evidence="10">
    <location>
        <begin position="17"/>
        <end position="178"/>
    </location>
</feature>
<dbReference type="OrthoDB" id="9811884at2"/>
<dbReference type="GO" id="GO:0016757">
    <property type="term" value="F:glycosyltransferase activity"/>
    <property type="evidence" value="ECO:0007669"/>
    <property type="project" value="UniProtKB-KW"/>
</dbReference>
<evidence type="ECO:0000313" key="11">
    <source>
        <dbReference type="EMBL" id="PKT74993.1"/>
    </source>
</evidence>
<dbReference type="AlphaFoldDB" id="A0A2I0SYM4"/>
<evidence type="ECO:0000313" key="12">
    <source>
        <dbReference type="Proteomes" id="UP000236178"/>
    </source>
</evidence>
<dbReference type="InterPro" id="IPR029044">
    <property type="entry name" value="Nucleotide-diphossugar_trans"/>
</dbReference>
<evidence type="ECO:0000256" key="8">
    <source>
        <dbReference type="ARBA" id="ARBA00038152"/>
    </source>
</evidence>
<evidence type="ECO:0000256" key="4">
    <source>
        <dbReference type="ARBA" id="ARBA00022679"/>
    </source>
</evidence>
<dbReference type="Gene3D" id="3.90.550.10">
    <property type="entry name" value="Spore Coat Polysaccharide Biosynthesis Protein SpsA, Chain A"/>
    <property type="match status" value="1"/>
</dbReference>